<dbReference type="InterPro" id="IPR052706">
    <property type="entry name" value="Membrane-Transporter-like"/>
</dbReference>
<dbReference type="InterPro" id="IPR011547">
    <property type="entry name" value="SLC26A/SulP_dom"/>
</dbReference>
<evidence type="ECO:0000256" key="5">
    <source>
        <dbReference type="SAM" id="MobiDB-lite"/>
    </source>
</evidence>
<comment type="subcellular location">
    <subcellularLocation>
        <location evidence="1">Membrane</location>
        <topology evidence="1">Multi-pass membrane protein</topology>
    </subcellularLocation>
</comment>
<dbReference type="STRING" id="765915.A0A1Y2HME8"/>
<sequence>MISYGVDSVHFYWDNLYQLKTELLLGLAVSIMMVPESIAFAFTAGLSPVQGLQSTFFIGIFAAAFGGRPGTVSGLAGAIAIIQRDLIIPQPGQNALASACMSDRLHVLFATMFAVGVTQIVLGVLGATKMLGFIPHPVRLGFANGLSLVMGLAQLNAFKVPDTDALPNSSRVLAEPEGCPRTETPIRPPQRWLMPWESELWLILGLVTLAMLIMTLQPKIRKTLTIGPFTVTSKIIPATLTAMIATTLVEHLVYRGVLGVRTATVGDIALLRGSTLGWPTTLPILPLTSPYWGLMLKYAVTLCAVGSLESVVTMELCAAQAHQPATAADGVRELVAQGVGNMVASTFATAGGSAMVGQSILNIQSGARGRLASMTASLWILSYVIVAGRAIEMLPIASLTGILMVVVIRTIEWGNLWDIFVRRTVPWKDGVTVVLVSLLSVAQDLGVAVLVGVVWSAVGYAWDAGNELKIHSENEQRVVVLTSNGRTAQAQVISLHGPVFFASSVQLERALDPPHTMHSNANLQRDEIDLVNESTHQIESQPSPPWLLLDVTCSRIHDFSAAIAIRDSARKWHDIGGGLLVTGANEDSLRLLHMVGSKAVTVTGEKQRGLVWFPQPAAAAMPPERATLAPGPFKANNSRMPEKQPSSNPRSTAMIHPHAEMEMVSSTSGAKYQRLEPEFELGDDDDDG</sequence>
<feature type="region of interest" description="Disordered" evidence="5">
    <location>
        <begin position="623"/>
        <end position="688"/>
    </location>
</feature>
<keyword evidence="2 6" id="KW-0812">Transmembrane</keyword>
<evidence type="ECO:0000256" key="2">
    <source>
        <dbReference type="ARBA" id="ARBA00022692"/>
    </source>
</evidence>
<protein>
    <submittedName>
        <fullName evidence="8">Sulfate transporter family-domain-containing protein</fullName>
    </submittedName>
</protein>
<evidence type="ECO:0000256" key="1">
    <source>
        <dbReference type="ARBA" id="ARBA00004141"/>
    </source>
</evidence>
<dbReference type="Pfam" id="PF00916">
    <property type="entry name" value="Sulfate_transp"/>
    <property type="match status" value="1"/>
</dbReference>
<dbReference type="OrthoDB" id="288203at2759"/>
<dbReference type="GO" id="GO:0016020">
    <property type="term" value="C:membrane"/>
    <property type="evidence" value="ECO:0007669"/>
    <property type="project" value="UniProtKB-SubCell"/>
</dbReference>
<dbReference type="EMBL" id="MCFL01000020">
    <property type="protein sequence ID" value="ORZ35787.1"/>
    <property type="molecule type" value="Genomic_DNA"/>
</dbReference>
<feature type="transmembrane region" description="Helical" evidence="6">
    <location>
        <begin position="200"/>
        <end position="216"/>
    </location>
</feature>
<evidence type="ECO:0000256" key="4">
    <source>
        <dbReference type="ARBA" id="ARBA00023136"/>
    </source>
</evidence>
<feature type="domain" description="SLC26A/SulP transporter" evidence="7">
    <location>
        <begin position="19"/>
        <end position="419"/>
    </location>
</feature>
<feature type="transmembrane region" description="Helical" evidence="6">
    <location>
        <begin position="371"/>
        <end position="388"/>
    </location>
</feature>
<reference evidence="8 9" key="1">
    <citation type="submission" date="2016-07" db="EMBL/GenBank/DDBJ databases">
        <title>Pervasive Adenine N6-methylation of Active Genes in Fungi.</title>
        <authorList>
            <consortium name="DOE Joint Genome Institute"/>
            <person name="Mondo S.J."/>
            <person name="Dannebaum R.O."/>
            <person name="Kuo R.C."/>
            <person name="Labutti K."/>
            <person name="Haridas S."/>
            <person name="Kuo A."/>
            <person name="Salamov A."/>
            <person name="Ahrendt S.R."/>
            <person name="Lipzen A."/>
            <person name="Sullivan W."/>
            <person name="Andreopoulos W.B."/>
            <person name="Clum A."/>
            <person name="Lindquist E."/>
            <person name="Daum C."/>
            <person name="Ramamoorthy G.K."/>
            <person name="Gryganskyi A."/>
            <person name="Culley D."/>
            <person name="Magnuson J.K."/>
            <person name="James T.Y."/>
            <person name="O'Malley M.A."/>
            <person name="Stajich J.E."/>
            <person name="Spatafora J.W."/>
            <person name="Visel A."/>
            <person name="Grigoriev I.V."/>
        </authorList>
    </citation>
    <scope>NUCLEOTIDE SEQUENCE [LARGE SCALE GENOMIC DNA]</scope>
    <source>
        <strain evidence="8 9">PL171</strain>
    </source>
</reference>
<dbReference type="PANTHER" id="PTHR43310:SF1">
    <property type="entry name" value="SULFATE TRANSPORTER YBAR-RELATED"/>
    <property type="match status" value="1"/>
</dbReference>
<evidence type="ECO:0000259" key="7">
    <source>
        <dbReference type="Pfam" id="PF00916"/>
    </source>
</evidence>
<feature type="compositionally biased region" description="Acidic residues" evidence="5">
    <location>
        <begin position="678"/>
        <end position="688"/>
    </location>
</feature>
<feature type="transmembrane region" description="Helical" evidence="6">
    <location>
        <begin position="394"/>
        <end position="411"/>
    </location>
</feature>
<feature type="transmembrane region" description="Helical" evidence="6">
    <location>
        <begin position="432"/>
        <end position="462"/>
    </location>
</feature>
<dbReference type="Gene3D" id="3.30.750.24">
    <property type="entry name" value="STAS domain"/>
    <property type="match status" value="1"/>
</dbReference>
<feature type="transmembrane region" description="Helical" evidence="6">
    <location>
        <begin position="56"/>
        <end position="82"/>
    </location>
</feature>
<evidence type="ECO:0000256" key="3">
    <source>
        <dbReference type="ARBA" id="ARBA00022989"/>
    </source>
</evidence>
<evidence type="ECO:0000313" key="8">
    <source>
        <dbReference type="EMBL" id="ORZ35787.1"/>
    </source>
</evidence>
<dbReference type="Proteomes" id="UP000193411">
    <property type="component" value="Unassembled WGS sequence"/>
</dbReference>
<keyword evidence="4 6" id="KW-0472">Membrane</keyword>
<keyword evidence="9" id="KW-1185">Reference proteome</keyword>
<dbReference type="PANTHER" id="PTHR43310">
    <property type="entry name" value="SULFATE TRANSPORTER YBAR-RELATED"/>
    <property type="match status" value="1"/>
</dbReference>
<organism evidence="8 9">
    <name type="scientific">Catenaria anguillulae PL171</name>
    <dbReference type="NCBI Taxonomy" id="765915"/>
    <lineage>
        <taxon>Eukaryota</taxon>
        <taxon>Fungi</taxon>
        <taxon>Fungi incertae sedis</taxon>
        <taxon>Blastocladiomycota</taxon>
        <taxon>Blastocladiomycetes</taxon>
        <taxon>Blastocladiales</taxon>
        <taxon>Catenariaceae</taxon>
        <taxon>Catenaria</taxon>
    </lineage>
</organism>
<feature type="compositionally biased region" description="Polar residues" evidence="5">
    <location>
        <begin position="635"/>
        <end position="651"/>
    </location>
</feature>
<proteinExistence type="predicted"/>
<feature type="transmembrane region" description="Helical" evidence="6">
    <location>
        <begin position="107"/>
        <end position="128"/>
    </location>
</feature>
<keyword evidence="3 6" id="KW-1133">Transmembrane helix</keyword>
<dbReference type="SUPFAM" id="SSF52091">
    <property type="entry name" value="SpoIIaa-like"/>
    <property type="match status" value="1"/>
</dbReference>
<evidence type="ECO:0000256" key="6">
    <source>
        <dbReference type="SAM" id="Phobius"/>
    </source>
</evidence>
<comment type="caution">
    <text evidence="8">The sequence shown here is derived from an EMBL/GenBank/DDBJ whole genome shotgun (WGS) entry which is preliminary data.</text>
</comment>
<name>A0A1Y2HME8_9FUNG</name>
<evidence type="ECO:0000313" key="9">
    <source>
        <dbReference type="Proteomes" id="UP000193411"/>
    </source>
</evidence>
<dbReference type="AlphaFoldDB" id="A0A1Y2HME8"/>
<gene>
    <name evidence="8" type="ORF">BCR44DRAFT_61055</name>
</gene>
<dbReference type="InterPro" id="IPR036513">
    <property type="entry name" value="STAS_dom_sf"/>
</dbReference>
<accession>A0A1Y2HME8</accession>
<feature type="transmembrane region" description="Helical" evidence="6">
    <location>
        <begin position="23"/>
        <end position="44"/>
    </location>
</feature>